<dbReference type="AlphaFoldDB" id="A0A1I3L2L8"/>
<dbReference type="Proteomes" id="UP000198915">
    <property type="component" value="Unassembled WGS sequence"/>
</dbReference>
<feature type="transmembrane region" description="Helical" evidence="1">
    <location>
        <begin position="43"/>
        <end position="62"/>
    </location>
</feature>
<sequence>MRINKKYEAILFTFFMALGMSCIISFFMMLINFGFNAELLGKWLKAWPAAFMFAFPCAYMFPKLIRKYIMRKITFIESK</sequence>
<evidence type="ECO:0000313" key="3">
    <source>
        <dbReference type="Proteomes" id="UP000198915"/>
    </source>
</evidence>
<reference evidence="3" key="1">
    <citation type="submission" date="2016-10" db="EMBL/GenBank/DDBJ databases">
        <authorList>
            <person name="Varghese N."/>
            <person name="Submissions S."/>
        </authorList>
    </citation>
    <scope>NUCLEOTIDE SEQUENCE [LARGE SCALE GENOMIC DNA]</scope>
    <source>
        <strain evidence="3">OK042</strain>
    </source>
</reference>
<keyword evidence="1" id="KW-0472">Membrane</keyword>
<dbReference type="RefSeq" id="WP_092266062.1">
    <property type="nucleotide sequence ID" value="NZ_BJOE01000019.1"/>
</dbReference>
<organism evidence="2 3">
    <name type="scientific">Brevibacillus centrosporus</name>
    <dbReference type="NCBI Taxonomy" id="54910"/>
    <lineage>
        <taxon>Bacteria</taxon>
        <taxon>Bacillati</taxon>
        <taxon>Bacillota</taxon>
        <taxon>Bacilli</taxon>
        <taxon>Bacillales</taxon>
        <taxon>Paenibacillaceae</taxon>
        <taxon>Brevibacillus</taxon>
    </lineage>
</organism>
<keyword evidence="3" id="KW-1185">Reference proteome</keyword>
<evidence type="ECO:0000313" key="2">
    <source>
        <dbReference type="EMBL" id="SFI78973.1"/>
    </source>
</evidence>
<protein>
    <recommendedName>
        <fullName evidence="4">DUF2798 domain-containing protein</fullName>
    </recommendedName>
</protein>
<keyword evidence="1" id="KW-0812">Transmembrane</keyword>
<dbReference type="Pfam" id="PF11391">
    <property type="entry name" value="DUF2798"/>
    <property type="match status" value="1"/>
</dbReference>
<name>A0A1I3L2L8_9BACL</name>
<dbReference type="PROSITE" id="PS51257">
    <property type="entry name" value="PROKAR_LIPOPROTEIN"/>
    <property type="match status" value="1"/>
</dbReference>
<evidence type="ECO:0008006" key="4">
    <source>
        <dbReference type="Google" id="ProtNLM"/>
    </source>
</evidence>
<keyword evidence="1" id="KW-1133">Transmembrane helix</keyword>
<accession>A0A1I3L2L8</accession>
<dbReference type="EMBL" id="FORT01000001">
    <property type="protein sequence ID" value="SFI78973.1"/>
    <property type="molecule type" value="Genomic_DNA"/>
</dbReference>
<gene>
    <name evidence="2" type="ORF">SAMN05518846_101167</name>
</gene>
<feature type="transmembrane region" description="Helical" evidence="1">
    <location>
        <begin position="9"/>
        <end position="31"/>
    </location>
</feature>
<evidence type="ECO:0000256" key="1">
    <source>
        <dbReference type="SAM" id="Phobius"/>
    </source>
</evidence>
<dbReference type="InterPro" id="IPR021529">
    <property type="entry name" value="DUF2798"/>
</dbReference>
<proteinExistence type="predicted"/>